<protein>
    <submittedName>
        <fullName evidence="1">Uncharacterized protein</fullName>
    </submittedName>
</protein>
<reference evidence="1 2" key="1">
    <citation type="submission" date="2017-06" db="EMBL/GenBank/DDBJ databases">
        <title>Comparative genomic analysis of Ambrosia Fusariam Clade fungi.</title>
        <authorList>
            <person name="Stajich J.E."/>
            <person name="Carrillo J."/>
            <person name="Kijimoto T."/>
            <person name="Eskalen A."/>
            <person name="O'Donnell K."/>
            <person name="Kasson M."/>
        </authorList>
    </citation>
    <scope>NUCLEOTIDE SEQUENCE [LARGE SCALE GENOMIC DNA]</scope>
    <source>
        <strain evidence="1 2">NRRL62584</strain>
    </source>
</reference>
<sequence>MSRVLLPRGLSVRISRKGPAAVPSTSTLSCLLPLPVLRNEVRVDPAPGPGFSSPHHALSVDNLFTTIFGLFFLFPSSSSPSLSPSFSLLDFPSALQRFSPRVFLVRRLVTSFCDQASCLFRLPELFRGLFPTRAARGHSPLRSLPANEAAPLDHEISCRIGPFRCEI</sequence>
<evidence type="ECO:0000313" key="1">
    <source>
        <dbReference type="EMBL" id="RSL52530.1"/>
    </source>
</evidence>
<dbReference type="OrthoDB" id="10385560at2759"/>
<proteinExistence type="predicted"/>
<evidence type="ECO:0000313" key="2">
    <source>
        <dbReference type="Proteomes" id="UP000288168"/>
    </source>
</evidence>
<comment type="caution">
    <text evidence="1">The sequence shown here is derived from an EMBL/GenBank/DDBJ whole genome shotgun (WGS) entry which is preliminary data.</text>
</comment>
<dbReference type="Proteomes" id="UP000288168">
    <property type="component" value="Unassembled WGS sequence"/>
</dbReference>
<dbReference type="EMBL" id="NKCI01000134">
    <property type="protein sequence ID" value="RSL52530.1"/>
    <property type="molecule type" value="Genomic_DNA"/>
</dbReference>
<gene>
    <name evidence="1" type="ORF">CEP54_010883</name>
</gene>
<name>A0A428PHQ0_9HYPO</name>
<dbReference type="AlphaFoldDB" id="A0A428PHQ0"/>
<keyword evidence="2" id="KW-1185">Reference proteome</keyword>
<accession>A0A428PHQ0</accession>
<organism evidence="1 2">
    <name type="scientific">Fusarium duplospermum</name>
    <dbReference type="NCBI Taxonomy" id="1325734"/>
    <lineage>
        <taxon>Eukaryota</taxon>
        <taxon>Fungi</taxon>
        <taxon>Dikarya</taxon>
        <taxon>Ascomycota</taxon>
        <taxon>Pezizomycotina</taxon>
        <taxon>Sordariomycetes</taxon>
        <taxon>Hypocreomycetidae</taxon>
        <taxon>Hypocreales</taxon>
        <taxon>Nectriaceae</taxon>
        <taxon>Fusarium</taxon>
        <taxon>Fusarium solani species complex</taxon>
    </lineage>
</organism>
<dbReference type="PROSITE" id="PS51257">
    <property type="entry name" value="PROKAR_LIPOPROTEIN"/>
    <property type="match status" value="1"/>
</dbReference>